<dbReference type="InterPro" id="IPR015424">
    <property type="entry name" value="PyrdxlP-dep_Trfase"/>
</dbReference>
<dbReference type="GO" id="GO:0008483">
    <property type="term" value="F:transaminase activity"/>
    <property type="evidence" value="ECO:0007669"/>
    <property type="project" value="TreeGrafter"/>
</dbReference>
<feature type="modified residue" description="N6-(pyridoxal phosphate)lysine" evidence="3">
    <location>
        <position position="193"/>
    </location>
</feature>
<evidence type="ECO:0000313" key="5">
    <source>
        <dbReference type="EMBL" id="SOH03386.1"/>
    </source>
</evidence>
<dbReference type="CDD" id="cd00616">
    <property type="entry name" value="AHBA_syn"/>
    <property type="match status" value="1"/>
</dbReference>
<dbReference type="EMBL" id="LT934425">
    <property type="protein sequence ID" value="SOH03386.1"/>
    <property type="molecule type" value="Genomic_DNA"/>
</dbReference>
<dbReference type="AlphaFoldDB" id="A0A2C9CCF1"/>
<organism evidence="5 6">
    <name type="scientific">Kuenenia stuttgartiensis</name>
    <dbReference type="NCBI Taxonomy" id="174633"/>
    <lineage>
        <taxon>Bacteria</taxon>
        <taxon>Pseudomonadati</taxon>
        <taxon>Planctomycetota</taxon>
        <taxon>Candidatus Brocadiia</taxon>
        <taxon>Candidatus Brocadiales</taxon>
        <taxon>Candidatus Brocadiaceae</taxon>
        <taxon>Candidatus Kuenenia</taxon>
    </lineage>
</organism>
<keyword evidence="3 4" id="KW-0663">Pyridoxal phosphate</keyword>
<dbReference type="InterPro" id="IPR015421">
    <property type="entry name" value="PyrdxlP-dep_Trfase_major"/>
</dbReference>
<comment type="similarity">
    <text evidence="1 4">Belongs to the DegT/DnrJ/EryC1 family.</text>
</comment>
<dbReference type="InterPro" id="IPR015422">
    <property type="entry name" value="PyrdxlP-dep_Trfase_small"/>
</dbReference>
<proteinExistence type="inferred from homology"/>
<dbReference type="OrthoDB" id="9810913at2"/>
<dbReference type="Proteomes" id="UP000221734">
    <property type="component" value="Chromosome Kuenenia_stuttgartiensis_MBR1"/>
</dbReference>
<dbReference type="RefSeq" id="WP_099324233.1">
    <property type="nucleotide sequence ID" value="NZ_LT934425.1"/>
</dbReference>
<evidence type="ECO:0000313" key="6">
    <source>
        <dbReference type="Proteomes" id="UP000221734"/>
    </source>
</evidence>
<feature type="active site" description="Proton acceptor" evidence="2">
    <location>
        <position position="193"/>
    </location>
</feature>
<dbReference type="PIRSF" id="PIRSF000390">
    <property type="entry name" value="PLP_StrS"/>
    <property type="match status" value="1"/>
</dbReference>
<dbReference type="GO" id="GO:0030170">
    <property type="term" value="F:pyridoxal phosphate binding"/>
    <property type="evidence" value="ECO:0007669"/>
    <property type="project" value="TreeGrafter"/>
</dbReference>
<dbReference type="Gene3D" id="3.40.640.10">
    <property type="entry name" value="Type I PLP-dependent aspartate aminotransferase-like (Major domain)"/>
    <property type="match status" value="1"/>
</dbReference>
<dbReference type="SUPFAM" id="SSF53383">
    <property type="entry name" value="PLP-dependent transferases"/>
    <property type="match status" value="1"/>
</dbReference>
<evidence type="ECO:0000256" key="1">
    <source>
        <dbReference type="ARBA" id="ARBA00037999"/>
    </source>
</evidence>
<reference evidence="6" key="1">
    <citation type="submission" date="2017-10" db="EMBL/GenBank/DDBJ databases">
        <authorList>
            <person name="Frank J."/>
        </authorList>
    </citation>
    <scope>NUCLEOTIDE SEQUENCE [LARGE SCALE GENOMIC DNA]</scope>
</reference>
<evidence type="ECO:0000256" key="3">
    <source>
        <dbReference type="PIRSR" id="PIRSR000390-2"/>
    </source>
</evidence>
<dbReference type="GO" id="GO:0000271">
    <property type="term" value="P:polysaccharide biosynthetic process"/>
    <property type="evidence" value="ECO:0007669"/>
    <property type="project" value="TreeGrafter"/>
</dbReference>
<keyword evidence="6" id="KW-1185">Reference proteome</keyword>
<dbReference type="PANTHER" id="PTHR30244:SF34">
    <property type="entry name" value="DTDP-4-AMINO-4,6-DIDEOXYGALACTOSE TRANSAMINASE"/>
    <property type="match status" value="1"/>
</dbReference>
<sequence length="379" mass="41703">MAELNKSIFLSPPHMGGQELEFVKQAFESNYIAPVGPHVDAFEREFSEMVSIPHAAAVSSGTSAMHLALRLLGVGPGDEVIAPSFTFIGGVSPVIFQGAKLSFVDSEAKSWNMDPDLLAEELSFRNKQGNLPKAVISADILGQAADLDRILDICNQYHIPVVSDSAEALGATYKGRHAGKGSAFVVYSFNGNKIITTSGGGMLASDDGDLIKKAKFLSQQARDPAPHYEHTQIGYNYRMSNIVAAIGRGQLRVLHERVEKKRWICDYYRKVLADMPGIEFMPEASYGRATRWLTVILITPEDFGADREAVRQALERENIESRPVWKPMHMQPVFKGCSMRGGAVCEDLFKRGLCLPSGTAMTTGDIDRVIRVIKDCHRK</sequence>
<dbReference type="KEGG" id="kst:KSMBR1_0875"/>
<evidence type="ECO:0008006" key="7">
    <source>
        <dbReference type="Google" id="ProtNLM"/>
    </source>
</evidence>
<accession>A0A2C9CCF1</accession>
<gene>
    <name evidence="5" type="primary">rfbE_1</name>
    <name evidence="5" type="ORF">KSMBR1_0875</name>
</gene>
<evidence type="ECO:0000256" key="4">
    <source>
        <dbReference type="RuleBase" id="RU004508"/>
    </source>
</evidence>
<dbReference type="Gene3D" id="3.90.1150.10">
    <property type="entry name" value="Aspartate Aminotransferase, domain 1"/>
    <property type="match status" value="1"/>
</dbReference>
<dbReference type="PANTHER" id="PTHR30244">
    <property type="entry name" value="TRANSAMINASE"/>
    <property type="match status" value="1"/>
</dbReference>
<name>A0A2C9CCF1_KUEST</name>
<protein>
    <recommendedName>
        <fullName evidence="7">Pyridoxal phosphate-dependent aminotransferase EpsN</fullName>
    </recommendedName>
</protein>
<dbReference type="InterPro" id="IPR000653">
    <property type="entry name" value="DegT/StrS_aminotransferase"/>
</dbReference>
<dbReference type="Pfam" id="PF01041">
    <property type="entry name" value="DegT_DnrJ_EryC1"/>
    <property type="match status" value="1"/>
</dbReference>
<evidence type="ECO:0000256" key="2">
    <source>
        <dbReference type="PIRSR" id="PIRSR000390-1"/>
    </source>
</evidence>